<reference evidence="4 5" key="1">
    <citation type="submission" date="2020-08" db="EMBL/GenBank/DDBJ databases">
        <title>Genomic Encyclopedia of Type Strains, Phase IV (KMG-IV): sequencing the most valuable type-strain genomes for metagenomic binning, comparative biology and taxonomic classification.</title>
        <authorList>
            <person name="Goeker M."/>
        </authorList>
    </citation>
    <scope>NUCLEOTIDE SEQUENCE [LARGE SCALE GENOMIC DNA]</scope>
    <source>
        <strain evidence="4 5">DSM 12251</strain>
    </source>
</reference>
<comment type="caution">
    <text evidence="4">The sequence shown here is derived from an EMBL/GenBank/DDBJ whole genome shotgun (WGS) entry which is preliminary data.</text>
</comment>
<dbReference type="InterPro" id="IPR004843">
    <property type="entry name" value="Calcineurin-like_PHP"/>
</dbReference>
<evidence type="ECO:0000256" key="2">
    <source>
        <dbReference type="SAM" id="SignalP"/>
    </source>
</evidence>
<dbReference type="EMBL" id="JACHIF010000001">
    <property type="protein sequence ID" value="MBB5036724.1"/>
    <property type="molecule type" value="Genomic_DNA"/>
</dbReference>
<dbReference type="Pfam" id="PF00149">
    <property type="entry name" value="Metallophos"/>
    <property type="match status" value="1"/>
</dbReference>
<dbReference type="PANTHER" id="PTHR22953:SF153">
    <property type="entry name" value="PURPLE ACID PHOSPHATASE"/>
    <property type="match status" value="1"/>
</dbReference>
<keyword evidence="5" id="KW-1185">Reference proteome</keyword>
<feature type="chain" id="PRO_5030708849" evidence="2">
    <location>
        <begin position="20"/>
        <end position="478"/>
    </location>
</feature>
<keyword evidence="1 2" id="KW-0732">Signal</keyword>
<evidence type="ECO:0000313" key="4">
    <source>
        <dbReference type="EMBL" id="MBB5036724.1"/>
    </source>
</evidence>
<protein>
    <submittedName>
        <fullName evidence="4">Putative phosphodiesterase</fullName>
    </submittedName>
</protein>
<feature type="domain" description="Calcineurin-like phosphoesterase" evidence="3">
    <location>
        <begin position="145"/>
        <end position="395"/>
    </location>
</feature>
<organism evidence="4 5">
    <name type="scientific">Prosthecobacter dejongeii</name>
    <dbReference type="NCBI Taxonomy" id="48465"/>
    <lineage>
        <taxon>Bacteria</taxon>
        <taxon>Pseudomonadati</taxon>
        <taxon>Verrucomicrobiota</taxon>
        <taxon>Verrucomicrobiia</taxon>
        <taxon>Verrucomicrobiales</taxon>
        <taxon>Verrucomicrobiaceae</taxon>
        <taxon>Prosthecobacter</taxon>
    </lineage>
</organism>
<evidence type="ECO:0000259" key="3">
    <source>
        <dbReference type="Pfam" id="PF00149"/>
    </source>
</evidence>
<dbReference type="InterPro" id="IPR039331">
    <property type="entry name" value="PAPs-like"/>
</dbReference>
<sequence>MKKALILSISSLVLLGLTAADFGPSSKEDKPKKGGPGAGVEPATVPSYLFNLWLCRPSADSVTVSILSWEAMEAFITYGEKQDSLLQKTTLLKLPAGTPVNVLLSGLKADTPYFYQLVYRRGDQDWIKDVPRSFHTQRAPASPFTFAIQADSHLDTSTDVRVYQQTLKNILADRPDFMIDLGDTTMVDKFGSFYTRAESQYRAQRFYIGQMAHSIPILLTLGNHDGEQGTRLTGKPNSMPLWSLGMRKKFFPNPEPGGFYSGNAMEFEDAGLLQNYYAWEWGSALLVVLDPFWSTTQKKGGDNWSMTLGEDQYHWLTQTLERSQAPFKFVFIHHLVGGLGRDVRGGASTAPFMEWGGLNADRSEGFTKNRPGWPLPIHQLLVKNKVRIVFHGHDHLFAKEELDGIIYQEVPQPGHPSGGTRSAVEYGYQGTILGSSGHLRVTVAPELAKVEYLRVHVPGVSRENIVNGSLGFGYSIRR</sequence>
<dbReference type="GO" id="GO:0003993">
    <property type="term" value="F:acid phosphatase activity"/>
    <property type="evidence" value="ECO:0007669"/>
    <property type="project" value="InterPro"/>
</dbReference>
<dbReference type="PANTHER" id="PTHR22953">
    <property type="entry name" value="ACID PHOSPHATASE RELATED"/>
    <property type="match status" value="1"/>
</dbReference>
<dbReference type="SUPFAM" id="SSF56300">
    <property type="entry name" value="Metallo-dependent phosphatases"/>
    <property type="match status" value="1"/>
</dbReference>
<dbReference type="Proteomes" id="UP000534294">
    <property type="component" value="Unassembled WGS sequence"/>
</dbReference>
<dbReference type="AlphaFoldDB" id="A0A7W8DNN4"/>
<evidence type="ECO:0000313" key="5">
    <source>
        <dbReference type="Proteomes" id="UP000534294"/>
    </source>
</evidence>
<dbReference type="InterPro" id="IPR029052">
    <property type="entry name" value="Metallo-depent_PP-like"/>
</dbReference>
<dbReference type="Gene3D" id="3.60.21.10">
    <property type="match status" value="1"/>
</dbReference>
<gene>
    <name evidence="4" type="ORF">HNQ64_000958</name>
</gene>
<proteinExistence type="predicted"/>
<evidence type="ECO:0000256" key="1">
    <source>
        <dbReference type="ARBA" id="ARBA00022729"/>
    </source>
</evidence>
<accession>A0A7W8DNN4</accession>
<name>A0A7W8DNN4_9BACT</name>
<feature type="signal peptide" evidence="2">
    <location>
        <begin position="1"/>
        <end position="19"/>
    </location>
</feature>
<dbReference type="RefSeq" id="WP_184205856.1">
    <property type="nucleotide sequence ID" value="NZ_JACHIF010000001.1"/>
</dbReference>